<evidence type="ECO:0000256" key="5">
    <source>
        <dbReference type="ARBA" id="ARBA00023237"/>
    </source>
</evidence>
<dbReference type="AlphaFoldDB" id="A0AAU9CVL6"/>
<dbReference type="KEGG" id="fax:FUAX_55170"/>
<organism evidence="8 9">
    <name type="scientific">Fulvitalea axinellae</name>
    <dbReference type="NCBI Taxonomy" id="1182444"/>
    <lineage>
        <taxon>Bacteria</taxon>
        <taxon>Pseudomonadati</taxon>
        <taxon>Bacteroidota</taxon>
        <taxon>Cytophagia</taxon>
        <taxon>Cytophagales</taxon>
        <taxon>Persicobacteraceae</taxon>
        <taxon>Fulvitalea</taxon>
    </lineage>
</organism>
<evidence type="ECO:0000256" key="2">
    <source>
        <dbReference type="ARBA" id="ARBA00006275"/>
    </source>
</evidence>
<evidence type="ECO:0000313" key="9">
    <source>
        <dbReference type="Proteomes" id="UP001348817"/>
    </source>
</evidence>
<name>A0AAU9CVL6_9BACT</name>
<feature type="domain" description="SusD-like N-terminal" evidence="7">
    <location>
        <begin position="103"/>
        <end position="205"/>
    </location>
</feature>
<evidence type="ECO:0000259" key="6">
    <source>
        <dbReference type="Pfam" id="PF07980"/>
    </source>
</evidence>
<evidence type="ECO:0000313" key="8">
    <source>
        <dbReference type="EMBL" id="BDD13085.1"/>
    </source>
</evidence>
<dbReference type="GO" id="GO:0009279">
    <property type="term" value="C:cell outer membrane"/>
    <property type="evidence" value="ECO:0007669"/>
    <property type="project" value="UniProtKB-SubCell"/>
</dbReference>
<dbReference type="InterPro" id="IPR011990">
    <property type="entry name" value="TPR-like_helical_dom_sf"/>
</dbReference>
<keyword evidence="4" id="KW-0472">Membrane</keyword>
<dbReference type="InterPro" id="IPR033985">
    <property type="entry name" value="SusD-like_N"/>
</dbReference>
<dbReference type="EMBL" id="AP025325">
    <property type="protein sequence ID" value="BDD13085.1"/>
    <property type="molecule type" value="Genomic_DNA"/>
</dbReference>
<dbReference type="Proteomes" id="UP001348817">
    <property type="component" value="Plasmid pFA11"/>
</dbReference>
<evidence type="ECO:0000256" key="1">
    <source>
        <dbReference type="ARBA" id="ARBA00004442"/>
    </source>
</evidence>
<evidence type="ECO:0000256" key="4">
    <source>
        <dbReference type="ARBA" id="ARBA00023136"/>
    </source>
</evidence>
<keyword evidence="3" id="KW-0732">Signal</keyword>
<keyword evidence="5" id="KW-0998">Cell outer membrane</keyword>
<dbReference type="InterPro" id="IPR012944">
    <property type="entry name" value="SusD_RagB_dom"/>
</dbReference>
<dbReference type="Pfam" id="PF14322">
    <property type="entry name" value="SusD-like_3"/>
    <property type="match status" value="1"/>
</dbReference>
<evidence type="ECO:0000259" key="7">
    <source>
        <dbReference type="Pfam" id="PF14322"/>
    </source>
</evidence>
<gene>
    <name evidence="8" type="ORF">FUAX_55170</name>
</gene>
<geneLocation type="plasmid" evidence="8 9">
    <name>pFA11</name>
</geneLocation>
<evidence type="ECO:0000256" key="3">
    <source>
        <dbReference type="ARBA" id="ARBA00022729"/>
    </source>
</evidence>
<feature type="domain" description="RagB/SusD" evidence="6">
    <location>
        <begin position="341"/>
        <end position="486"/>
    </location>
</feature>
<keyword evidence="9" id="KW-1185">Reference proteome</keyword>
<dbReference type="RefSeq" id="WP_338396259.1">
    <property type="nucleotide sequence ID" value="NZ_AP025325.1"/>
</dbReference>
<protein>
    <submittedName>
        <fullName evidence="8">Membrane protein</fullName>
    </submittedName>
</protein>
<comment type="subcellular location">
    <subcellularLocation>
        <location evidence="1">Cell outer membrane</location>
    </subcellularLocation>
</comment>
<sequence length="486" mass="54601">MLKIYTSLTFSLAIILSSCDLVKDLDDYSPKYSVDAEFAIHDQTSAEQALTGVYAGWAQSSKLTGMPDIMIIPSLLGITASQGEAGESRFLALNKPNKEMKSIEGGYLSLYSIINRANWVIEKVSLLSGDKFSNPKRKREILGEAKTMRALAHFYLLRLWGQYYDTSSKYGIVITLEPTRTKDAKARSTVEETYQAILNDLNDAIIEAPILRKKIFANQTFAKSLKAKVLLYKGSFSEASQTAKEVIDHASENFGLLNDFQSLFDLTTPDVFDNKEALFCAYGDKIHGLGLSAYWLGSFCSISNRYQELAKNGGAIINDQVIKYDSTRISFISPNSEINTNNKYQRAPYEIAYHMRMAEIYLIFAEANARTHKKTYQDALWALNLIRKRAGAHSVRSDGFNTYPSDISNKKLLEAIRIEKMMELGTENGESWFDLVRYAYIDGGFESGFKVYDEKSAAINPDKYILPIPEESVKSGNQTVIQNPSY</sequence>
<dbReference type="SUPFAM" id="SSF48452">
    <property type="entry name" value="TPR-like"/>
    <property type="match status" value="1"/>
</dbReference>
<keyword evidence="8" id="KW-0614">Plasmid</keyword>
<dbReference type="Pfam" id="PF07980">
    <property type="entry name" value="SusD_RagB"/>
    <property type="match status" value="1"/>
</dbReference>
<proteinExistence type="inferred from homology"/>
<dbReference type="PROSITE" id="PS51257">
    <property type="entry name" value="PROKAR_LIPOPROTEIN"/>
    <property type="match status" value="1"/>
</dbReference>
<comment type="similarity">
    <text evidence="2">Belongs to the SusD family.</text>
</comment>
<dbReference type="Gene3D" id="1.25.40.390">
    <property type="match status" value="2"/>
</dbReference>
<reference evidence="8 9" key="1">
    <citation type="submission" date="2021-12" db="EMBL/GenBank/DDBJ databases">
        <title>Genome sequencing of bacteria with rrn-lacking chromosome and rrn-plasmid.</title>
        <authorList>
            <person name="Anda M."/>
            <person name="Iwasaki W."/>
        </authorList>
    </citation>
    <scope>NUCLEOTIDE SEQUENCE [LARGE SCALE GENOMIC DNA]</scope>
    <source>
        <strain evidence="8 9">DSM 100852</strain>
        <plasmid evidence="8 9">pFA11</plasmid>
    </source>
</reference>
<accession>A0AAU9CVL6</accession>